<reference evidence="1" key="1">
    <citation type="submission" date="2023-03" db="EMBL/GenBank/DDBJ databases">
        <title>Massive genome expansion in bonnet fungi (Mycena s.s.) driven by repeated elements and novel gene families across ecological guilds.</title>
        <authorList>
            <consortium name="Lawrence Berkeley National Laboratory"/>
            <person name="Harder C.B."/>
            <person name="Miyauchi S."/>
            <person name="Viragh M."/>
            <person name="Kuo A."/>
            <person name="Thoen E."/>
            <person name="Andreopoulos B."/>
            <person name="Lu D."/>
            <person name="Skrede I."/>
            <person name="Drula E."/>
            <person name="Henrissat B."/>
            <person name="Morin E."/>
            <person name="Kohler A."/>
            <person name="Barry K."/>
            <person name="LaButti K."/>
            <person name="Morin E."/>
            <person name="Salamov A."/>
            <person name="Lipzen A."/>
            <person name="Mereny Z."/>
            <person name="Hegedus B."/>
            <person name="Baldrian P."/>
            <person name="Stursova M."/>
            <person name="Weitz H."/>
            <person name="Taylor A."/>
            <person name="Grigoriev I.V."/>
            <person name="Nagy L.G."/>
            <person name="Martin F."/>
            <person name="Kauserud H."/>
        </authorList>
    </citation>
    <scope>NUCLEOTIDE SEQUENCE</scope>
    <source>
        <strain evidence="1">CBHHK002</strain>
    </source>
</reference>
<dbReference type="Proteomes" id="UP001218218">
    <property type="component" value="Unassembled WGS sequence"/>
</dbReference>
<organism evidence="1 2">
    <name type="scientific">Mycena albidolilacea</name>
    <dbReference type="NCBI Taxonomy" id="1033008"/>
    <lineage>
        <taxon>Eukaryota</taxon>
        <taxon>Fungi</taxon>
        <taxon>Dikarya</taxon>
        <taxon>Basidiomycota</taxon>
        <taxon>Agaricomycotina</taxon>
        <taxon>Agaricomycetes</taxon>
        <taxon>Agaricomycetidae</taxon>
        <taxon>Agaricales</taxon>
        <taxon>Marasmiineae</taxon>
        <taxon>Mycenaceae</taxon>
        <taxon>Mycena</taxon>
    </lineage>
</organism>
<sequence length="240" mass="26522">MQGYKICMGSITKRNKWSKHDKPMPEEAKVRMQWALDNAWADSTMEKYKYGINAFHKFCNKAGVPSMQSSCQAGEIAGGTVRSVVAAVTAWLAYLQGCSMERGATASLHAEGSKESHTRIIETRGMSTEEMINILKTELDLDDPKDAVVFAAVCCVFWGQIHLGEMLSNTQSKYFIGRIPTATTAGTQVLKLPWTMTKGERSDKAILCCQHMKSDLVNAVENHIAVNAIPADLPLFAYHN</sequence>
<keyword evidence="2" id="KW-1185">Reference proteome</keyword>
<protein>
    <submittedName>
        <fullName evidence="1">Uncharacterized protein</fullName>
    </submittedName>
</protein>
<comment type="caution">
    <text evidence="1">The sequence shown here is derived from an EMBL/GenBank/DDBJ whole genome shotgun (WGS) entry which is preliminary data.</text>
</comment>
<evidence type="ECO:0000313" key="1">
    <source>
        <dbReference type="EMBL" id="KAJ7364379.1"/>
    </source>
</evidence>
<accession>A0AAD7AQ93</accession>
<proteinExistence type="predicted"/>
<evidence type="ECO:0000313" key="2">
    <source>
        <dbReference type="Proteomes" id="UP001218218"/>
    </source>
</evidence>
<dbReference type="AlphaFoldDB" id="A0AAD7AQ93"/>
<dbReference type="EMBL" id="JARIHO010000003">
    <property type="protein sequence ID" value="KAJ7364379.1"/>
    <property type="molecule type" value="Genomic_DNA"/>
</dbReference>
<gene>
    <name evidence="1" type="ORF">DFH08DRAFT_930328</name>
</gene>
<name>A0AAD7AQ93_9AGAR</name>